<sequence length="1241" mass="142686">MSFPAKSTIILAFGMFVIISIMLYLKVDSNERRRQATYGESNVMNDNSIQKLEERLESLNKDAQNNKKLLNKIESKIENSKNKEEKNEDFYVNNDGGGKDLNENSKKINRHTSSNNSLQFCSAKNQSLAHNAVSDVQMLSVYDILPFDNPNGGVWKQGWPITYDHQKIKEEKRLEVIVIPHSHCDPGWIKTFEKYYEDQVQNILNFMVTHLTQNKDLKFIFAEISFFELWWSKQTNKIREKVKQLLINGQFEIVTGGWVMTDEANAHYYSIIMELFEGHEFLKNQLDYTPRNHWSIDPFGLSPTLAYLLNRSNFTHMAIQRVHYSVKKYLAQKRQLEFIWRQLFAGKSTSTDIITHMFPFYSYDAPHSCGPDPKICCQFDFRRLRGLLTCPWGVDASPITPSNVEERAQLLADQYRKKAQLYGFNTILVPLGDDFRLGNGHGLWYLYSNIYDGYRRISAGILKLSVSLSISKSALNPKKVCTFLITIFFRYDIEREWTEQYTNYKKLFDYINSKSEWNINARFGTLSDYFEVLERRLNEKEEENLIEKEQGKYRHNVGKKGKRGEGGLPSPLPILSGDFFTYSDRDDHYWSGYFTSRPFYKHLDRSLQHYLRAADIFFSLVNWKGKMPTNISTLYNSIVNARRALSLFQHHDGVTGTAKSHVMDDYGEKMAQALSDTKNIIARSSEFLLGITPKEANQQQKFKIDLEHFKNKLAEKIIIKEESTLIITNSLGHFRKEIVCVYVNNIKLKIVGNDGKTILQQIEPIFYTDNLKELSIYKDKYSLCFEVELPPFGLITLNVLESENVENKVKLQTFKTNIESRLFELTSIKENQQQLYLSNNYIKSFFDPITGYLKSIKDNNGEELDIFLSFVRYGARGKNPARTDGGDSLSGAYLFLPDGPAVELESNKNQFVIVKGIVREYIFVNGPPDFGINHQLILDKNSKTFTLLNHVNMESSWLSKSSKSSKNFELAMKLKIPSIKQDNFYTDLNGFQMIRRRKQNNLPLQAHFYPMPGSAFIENSNDIRVSLYGRQALGVASLELVMLDRRLLQDDDLGLGQAVDDNIRAESQFLLNIERFTATRSVSNDTVGFHSLLGEYASLKLLYPPIILFSQKTSLPTNSFSGLKNPFPCDIHPVAFRTLSESTIYGLRNTIRDTSPKYEAALVLRRFGIECTLDSSLDDNNCGVNTLKGGEFNLSDIFIQTPKSFNKGTLTLLEDTKNDTSNDNGKLNMEPMEVLTVKVSF</sequence>
<name>A0ACB0ZD90_MELEN</name>
<proteinExistence type="predicted"/>
<evidence type="ECO:0000313" key="1">
    <source>
        <dbReference type="EMBL" id="CAK5077014.1"/>
    </source>
</evidence>
<dbReference type="Proteomes" id="UP001497535">
    <property type="component" value="Unassembled WGS sequence"/>
</dbReference>
<organism evidence="1 2">
    <name type="scientific">Meloidogyne enterolobii</name>
    <name type="common">Root-knot nematode worm</name>
    <name type="synonym">Meloidogyne mayaguensis</name>
    <dbReference type="NCBI Taxonomy" id="390850"/>
    <lineage>
        <taxon>Eukaryota</taxon>
        <taxon>Metazoa</taxon>
        <taxon>Ecdysozoa</taxon>
        <taxon>Nematoda</taxon>
        <taxon>Chromadorea</taxon>
        <taxon>Rhabditida</taxon>
        <taxon>Tylenchina</taxon>
        <taxon>Tylenchomorpha</taxon>
        <taxon>Tylenchoidea</taxon>
        <taxon>Meloidogynidae</taxon>
        <taxon>Meloidogyninae</taxon>
        <taxon>Meloidogyne</taxon>
    </lineage>
</organism>
<reference evidence="1" key="1">
    <citation type="submission" date="2023-11" db="EMBL/GenBank/DDBJ databases">
        <authorList>
            <person name="Poullet M."/>
        </authorList>
    </citation>
    <scope>NUCLEOTIDE SEQUENCE</scope>
    <source>
        <strain evidence="1">E1834</strain>
    </source>
</reference>
<comment type="caution">
    <text evidence="1">The sequence shown here is derived from an EMBL/GenBank/DDBJ whole genome shotgun (WGS) entry which is preliminary data.</text>
</comment>
<keyword evidence="2" id="KW-1185">Reference proteome</keyword>
<evidence type="ECO:0000313" key="2">
    <source>
        <dbReference type="Proteomes" id="UP001497535"/>
    </source>
</evidence>
<dbReference type="EMBL" id="CAVMJV010000031">
    <property type="protein sequence ID" value="CAK5077014.1"/>
    <property type="molecule type" value="Genomic_DNA"/>
</dbReference>
<accession>A0ACB0ZD90</accession>
<gene>
    <name evidence="1" type="ORF">MENTE1834_LOCUS23894</name>
</gene>
<protein>
    <submittedName>
        <fullName evidence="1">Uncharacterized protein</fullName>
    </submittedName>
</protein>